<dbReference type="OrthoDB" id="308634at2759"/>
<dbReference type="Proteomes" id="UP000683925">
    <property type="component" value="Unassembled WGS sequence"/>
</dbReference>
<dbReference type="OMA" id="PDEQFED"/>
<reference evidence="2" key="1">
    <citation type="submission" date="2021-01" db="EMBL/GenBank/DDBJ databases">
        <authorList>
            <consortium name="Genoscope - CEA"/>
            <person name="William W."/>
        </authorList>
    </citation>
    <scope>NUCLEOTIDE SEQUENCE</scope>
</reference>
<feature type="compositionally biased region" description="Basic and acidic residues" evidence="1">
    <location>
        <begin position="101"/>
        <end position="110"/>
    </location>
</feature>
<protein>
    <submittedName>
        <fullName evidence="2">Uncharacterized protein</fullName>
    </submittedName>
</protein>
<comment type="caution">
    <text evidence="2">The sequence shown here is derived from an EMBL/GenBank/DDBJ whole genome shotgun (WGS) entry which is preliminary data.</text>
</comment>
<organism evidence="2 3">
    <name type="scientific">Paramecium octaurelia</name>
    <dbReference type="NCBI Taxonomy" id="43137"/>
    <lineage>
        <taxon>Eukaryota</taxon>
        <taxon>Sar</taxon>
        <taxon>Alveolata</taxon>
        <taxon>Ciliophora</taxon>
        <taxon>Intramacronucleata</taxon>
        <taxon>Oligohymenophorea</taxon>
        <taxon>Peniculida</taxon>
        <taxon>Parameciidae</taxon>
        <taxon>Paramecium</taxon>
    </lineage>
</organism>
<gene>
    <name evidence="2" type="ORF">POCTA_138.1.T0090175</name>
</gene>
<keyword evidence="3" id="KW-1185">Reference proteome</keyword>
<name>A0A8S1SA29_PAROT</name>
<evidence type="ECO:0000313" key="3">
    <source>
        <dbReference type="Proteomes" id="UP000683925"/>
    </source>
</evidence>
<sequence>MKLSQSNKLLISPLNSQQPMFPTISCKTSESPSKVVIPLTNYLLFEQQLDQINVNRINGDKQQKYERAEAFYKYIHQQVVKKNDYNRETSKIQTTTVANESEDKIKKSKEQPPNSHLLKQIQEKQSYQKLSRMSKSYIDIPSSNLCNQIQNQCIVELDQEQEDGEQNLDSIIQNKLNKSPNLYCNLKGKKNCKLINQSKVVLDFNQQNKEYKDQSFQLIHLIRKAQQNLLKQKEDDRQLQEKEYKLKKSIRQKERKEGMYNAQLGLKSRRLKSLLNALKGTNDKKIEDDIVNDIRRKYQIQRSQSTIISRKSSFQLSILNYLPDEQFEDKQIRKFSQVSDICSSENSLDQTCNCFVK</sequence>
<feature type="region of interest" description="Disordered" evidence="1">
    <location>
        <begin position="91"/>
        <end position="117"/>
    </location>
</feature>
<dbReference type="AlphaFoldDB" id="A0A8S1SA29"/>
<evidence type="ECO:0000256" key="1">
    <source>
        <dbReference type="SAM" id="MobiDB-lite"/>
    </source>
</evidence>
<evidence type="ECO:0000313" key="2">
    <source>
        <dbReference type="EMBL" id="CAD8138081.1"/>
    </source>
</evidence>
<accession>A0A8S1SA29</accession>
<dbReference type="EMBL" id="CAJJDP010000008">
    <property type="protein sequence ID" value="CAD8138081.1"/>
    <property type="molecule type" value="Genomic_DNA"/>
</dbReference>
<proteinExistence type="predicted"/>